<accession>A0A366M383</accession>
<evidence type="ECO:0000313" key="6">
    <source>
        <dbReference type="Proteomes" id="UP000253303"/>
    </source>
</evidence>
<dbReference type="InterPro" id="IPR017871">
    <property type="entry name" value="ABC_transporter-like_CS"/>
</dbReference>
<dbReference type="Gene3D" id="2.40.50.140">
    <property type="entry name" value="Nucleic acid-binding proteins"/>
    <property type="match status" value="1"/>
</dbReference>
<evidence type="ECO:0000256" key="3">
    <source>
        <dbReference type="ARBA" id="ARBA00022840"/>
    </source>
</evidence>
<dbReference type="SUPFAM" id="SSF50331">
    <property type="entry name" value="MOP-like"/>
    <property type="match status" value="1"/>
</dbReference>
<dbReference type="GO" id="GO:0055052">
    <property type="term" value="C:ATP-binding cassette (ABC) transporter complex, substrate-binding subunit-containing"/>
    <property type="evidence" value="ECO:0007669"/>
    <property type="project" value="TreeGrafter"/>
</dbReference>
<evidence type="ECO:0000259" key="4">
    <source>
        <dbReference type="PROSITE" id="PS50893"/>
    </source>
</evidence>
<comment type="caution">
    <text evidence="5">The sequence shown here is derived from an EMBL/GenBank/DDBJ whole genome shotgun (WGS) entry which is preliminary data.</text>
</comment>
<keyword evidence="3" id="KW-0067">ATP-binding</keyword>
<dbReference type="PROSITE" id="PS50893">
    <property type="entry name" value="ABC_TRANSPORTER_2"/>
    <property type="match status" value="1"/>
</dbReference>
<gene>
    <name evidence="5" type="ORF">DP939_06095</name>
</gene>
<feature type="domain" description="ABC transporter" evidence="4">
    <location>
        <begin position="22"/>
        <end position="253"/>
    </location>
</feature>
<dbReference type="InterPro" id="IPR003593">
    <property type="entry name" value="AAA+_ATPase"/>
</dbReference>
<dbReference type="Gene3D" id="3.40.50.300">
    <property type="entry name" value="P-loop containing nucleotide triphosphate hydrolases"/>
    <property type="match status" value="1"/>
</dbReference>
<keyword evidence="6" id="KW-1185">Reference proteome</keyword>
<dbReference type="GO" id="GO:0016887">
    <property type="term" value="F:ATP hydrolysis activity"/>
    <property type="evidence" value="ECO:0007669"/>
    <property type="project" value="InterPro"/>
</dbReference>
<dbReference type="Proteomes" id="UP000253303">
    <property type="component" value="Unassembled WGS sequence"/>
</dbReference>
<organism evidence="5 6">
    <name type="scientific">Spongiactinospora rosea</name>
    <dbReference type="NCBI Taxonomy" id="2248750"/>
    <lineage>
        <taxon>Bacteria</taxon>
        <taxon>Bacillati</taxon>
        <taxon>Actinomycetota</taxon>
        <taxon>Actinomycetes</taxon>
        <taxon>Streptosporangiales</taxon>
        <taxon>Streptosporangiaceae</taxon>
        <taxon>Spongiactinospora</taxon>
    </lineage>
</organism>
<dbReference type="SMART" id="SM00382">
    <property type="entry name" value="AAA"/>
    <property type="match status" value="1"/>
</dbReference>
<dbReference type="InterPro" id="IPR047641">
    <property type="entry name" value="ABC_transpr_MalK/UgpC-like"/>
</dbReference>
<protein>
    <recommendedName>
        <fullName evidence="4">ABC transporter domain-containing protein</fullName>
    </recommendedName>
</protein>
<dbReference type="InterPro" id="IPR003439">
    <property type="entry name" value="ABC_transporter-like_ATP-bd"/>
</dbReference>
<dbReference type="OrthoDB" id="9802264at2"/>
<dbReference type="GO" id="GO:0005524">
    <property type="term" value="F:ATP binding"/>
    <property type="evidence" value="ECO:0007669"/>
    <property type="project" value="UniProtKB-KW"/>
</dbReference>
<keyword evidence="2" id="KW-0547">Nucleotide-binding</keyword>
<dbReference type="InterPro" id="IPR012340">
    <property type="entry name" value="NA-bd_OB-fold"/>
</dbReference>
<dbReference type="RefSeq" id="WP_113979614.1">
    <property type="nucleotide sequence ID" value="NZ_QMEY01000002.1"/>
</dbReference>
<dbReference type="FunFam" id="3.40.50.300:FF:000042">
    <property type="entry name" value="Maltose/maltodextrin ABC transporter, ATP-binding protein"/>
    <property type="match status" value="1"/>
</dbReference>
<name>A0A366M383_9ACTN</name>
<dbReference type="PROSITE" id="PS00211">
    <property type="entry name" value="ABC_TRANSPORTER_1"/>
    <property type="match status" value="1"/>
</dbReference>
<evidence type="ECO:0000313" key="5">
    <source>
        <dbReference type="EMBL" id="RBQ20655.1"/>
    </source>
</evidence>
<dbReference type="PANTHER" id="PTHR43875:SF1">
    <property type="entry name" value="OSMOPROTECTIVE COMPOUNDS UPTAKE ATP-BINDING PROTEIN GGTA"/>
    <property type="match status" value="1"/>
</dbReference>
<dbReference type="Pfam" id="PF00005">
    <property type="entry name" value="ABC_tran"/>
    <property type="match status" value="1"/>
</dbReference>
<evidence type="ECO:0000256" key="1">
    <source>
        <dbReference type="ARBA" id="ARBA00022448"/>
    </source>
</evidence>
<sequence>MTSRTAGAEPVTNPPAMSGNSVECRAIRKVYPDGTEALRDVSLFFPAGKISVLLGASGCGKTTLLRSIAGLSDVTDGTIHIGDADVTRGSPLSRGVAMVFQGSALYPDKTAYKNIEFPLRMARVPRAERRRRVHEVAELLDVTHLLERRPGELSGGQRQRVGIGRALVRRPGVVLMDEPFSALDAELRTRMRTELLALQREINMTIVYVTHDQAEALSLADRLVVLCDGAVEQAGEPEAVFRKPRTGYVARFLGAMNMLPSGLVSEAVLRERGLTGRDLTIGFRAEDIRPGPPGGPGDIDLAGTPTVTELLGRERLVHFAHKGQTLRARVHADDPVTDPMPLHIRRDHLHFFDTADQRVEPRS</sequence>
<dbReference type="AlphaFoldDB" id="A0A366M383"/>
<proteinExistence type="predicted"/>
<dbReference type="SUPFAM" id="SSF52540">
    <property type="entry name" value="P-loop containing nucleoside triphosphate hydrolases"/>
    <property type="match status" value="1"/>
</dbReference>
<dbReference type="EMBL" id="QMEY01000002">
    <property type="protein sequence ID" value="RBQ20655.1"/>
    <property type="molecule type" value="Genomic_DNA"/>
</dbReference>
<reference evidence="5 6" key="1">
    <citation type="submission" date="2018-06" db="EMBL/GenBank/DDBJ databases">
        <title>Sphaerisporangium craniellae sp. nov., isolated from a marine sponge in the South China Sea.</title>
        <authorList>
            <person name="Li L."/>
        </authorList>
    </citation>
    <scope>NUCLEOTIDE SEQUENCE [LARGE SCALE GENOMIC DNA]</scope>
    <source>
        <strain evidence="5 6">LHW63015</strain>
    </source>
</reference>
<dbReference type="GO" id="GO:0140359">
    <property type="term" value="F:ABC-type transporter activity"/>
    <property type="evidence" value="ECO:0007669"/>
    <property type="project" value="UniProtKB-ARBA"/>
</dbReference>
<keyword evidence="1" id="KW-0813">Transport</keyword>
<dbReference type="InterPro" id="IPR027417">
    <property type="entry name" value="P-loop_NTPase"/>
</dbReference>
<evidence type="ECO:0000256" key="2">
    <source>
        <dbReference type="ARBA" id="ARBA00022741"/>
    </source>
</evidence>
<dbReference type="PANTHER" id="PTHR43875">
    <property type="entry name" value="MALTODEXTRIN IMPORT ATP-BINDING PROTEIN MSMX"/>
    <property type="match status" value="1"/>
</dbReference>
<dbReference type="Gene3D" id="2.40.50.100">
    <property type="match status" value="1"/>
</dbReference>
<dbReference type="InterPro" id="IPR008995">
    <property type="entry name" value="Mo/tungstate-bd_C_term_dom"/>
</dbReference>